<evidence type="ECO:0000256" key="3">
    <source>
        <dbReference type="SAM" id="MobiDB-lite"/>
    </source>
</evidence>
<dbReference type="Gene3D" id="2.60.34.10">
    <property type="entry name" value="Substrate Binding Domain Of DNAk, Chain A, domain 1"/>
    <property type="match status" value="1"/>
</dbReference>
<keyword evidence="4" id="KW-0346">Stress response</keyword>
<evidence type="ECO:0000256" key="1">
    <source>
        <dbReference type="ARBA" id="ARBA00022741"/>
    </source>
</evidence>
<feature type="compositionally biased region" description="Basic and acidic residues" evidence="3">
    <location>
        <begin position="200"/>
        <end position="213"/>
    </location>
</feature>
<feature type="compositionally biased region" description="Gly residues" evidence="3">
    <location>
        <begin position="186"/>
        <end position="196"/>
    </location>
</feature>
<dbReference type="InterPro" id="IPR029047">
    <property type="entry name" value="HSP70_peptide-bd_sf"/>
</dbReference>
<keyword evidence="2" id="KW-0067">ATP-binding</keyword>
<sequence length="227" mass="24743">MTALIKRNTTIPTKKSETFSTQADNQAGIVIQVFEGEHAHTKDNNIIGMFELTGILPPPRGLMDKTNGRSSNTTITNGRLLKEGIACVEVGGEEDREDHEKEDGEITSGDDDYMDEEDEEDEEDEDGFGDHPGPSCTPDDLVHSDKRAFVNLERAARVQRLLRKQERKKRRVAGNKKKKGDRKGGNGDGATGGSSGGRYKKQDSGIKREEKKGNGGSGGVKSEELGV</sequence>
<dbReference type="InterPro" id="IPR013126">
    <property type="entry name" value="Hsp_70_fam"/>
</dbReference>
<name>A0AAD5SDA8_9FUNG</name>
<protein>
    <submittedName>
        <fullName evidence="4">70-kilodalton heat shock protein</fullName>
    </submittedName>
</protein>
<feature type="compositionally biased region" description="Acidic residues" evidence="3">
    <location>
        <begin position="105"/>
        <end position="127"/>
    </location>
</feature>
<gene>
    <name evidence="4" type="primary">HSP70_2</name>
    <name evidence="4" type="ORF">HK097_005479</name>
</gene>
<dbReference type="PANTHER" id="PTHR19375">
    <property type="entry name" value="HEAT SHOCK PROTEIN 70KDA"/>
    <property type="match status" value="1"/>
</dbReference>
<keyword evidence="5" id="KW-1185">Reference proteome</keyword>
<organism evidence="4 5">
    <name type="scientific">Rhizophlyctis rosea</name>
    <dbReference type="NCBI Taxonomy" id="64517"/>
    <lineage>
        <taxon>Eukaryota</taxon>
        <taxon>Fungi</taxon>
        <taxon>Fungi incertae sedis</taxon>
        <taxon>Chytridiomycota</taxon>
        <taxon>Chytridiomycota incertae sedis</taxon>
        <taxon>Chytridiomycetes</taxon>
        <taxon>Rhizophlyctidales</taxon>
        <taxon>Rhizophlyctidaceae</taxon>
        <taxon>Rhizophlyctis</taxon>
    </lineage>
</organism>
<dbReference type="Pfam" id="PF00012">
    <property type="entry name" value="HSP70"/>
    <property type="match status" value="1"/>
</dbReference>
<dbReference type="GO" id="GO:0005524">
    <property type="term" value="F:ATP binding"/>
    <property type="evidence" value="ECO:0007669"/>
    <property type="project" value="UniProtKB-KW"/>
</dbReference>
<feature type="region of interest" description="Disordered" evidence="3">
    <location>
        <begin position="90"/>
        <end position="143"/>
    </location>
</feature>
<evidence type="ECO:0000313" key="5">
    <source>
        <dbReference type="Proteomes" id="UP001212841"/>
    </source>
</evidence>
<dbReference type="GO" id="GO:0140662">
    <property type="term" value="F:ATP-dependent protein folding chaperone"/>
    <property type="evidence" value="ECO:0007669"/>
    <property type="project" value="InterPro"/>
</dbReference>
<accession>A0AAD5SDA8</accession>
<dbReference type="Proteomes" id="UP001212841">
    <property type="component" value="Unassembled WGS sequence"/>
</dbReference>
<comment type="caution">
    <text evidence="4">The sequence shown here is derived from an EMBL/GenBank/DDBJ whole genome shotgun (WGS) entry which is preliminary data.</text>
</comment>
<evidence type="ECO:0000313" key="4">
    <source>
        <dbReference type="EMBL" id="KAJ3052889.1"/>
    </source>
</evidence>
<dbReference type="AlphaFoldDB" id="A0AAD5SDA8"/>
<feature type="compositionally biased region" description="Basic residues" evidence="3">
    <location>
        <begin position="160"/>
        <end position="181"/>
    </location>
</feature>
<dbReference type="SUPFAM" id="SSF100920">
    <property type="entry name" value="Heat shock protein 70kD (HSP70), peptide-binding domain"/>
    <property type="match status" value="1"/>
</dbReference>
<dbReference type="EMBL" id="JADGJD010000257">
    <property type="protein sequence ID" value="KAJ3052889.1"/>
    <property type="molecule type" value="Genomic_DNA"/>
</dbReference>
<proteinExistence type="predicted"/>
<keyword evidence="1" id="KW-0547">Nucleotide-binding</keyword>
<evidence type="ECO:0000256" key="2">
    <source>
        <dbReference type="ARBA" id="ARBA00022840"/>
    </source>
</evidence>
<reference evidence="4" key="1">
    <citation type="submission" date="2020-05" db="EMBL/GenBank/DDBJ databases">
        <title>Phylogenomic resolution of chytrid fungi.</title>
        <authorList>
            <person name="Stajich J.E."/>
            <person name="Amses K."/>
            <person name="Simmons R."/>
            <person name="Seto K."/>
            <person name="Myers J."/>
            <person name="Bonds A."/>
            <person name="Quandt C.A."/>
            <person name="Barry K."/>
            <person name="Liu P."/>
            <person name="Grigoriev I."/>
            <person name="Longcore J.E."/>
            <person name="James T.Y."/>
        </authorList>
    </citation>
    <scope>NUCLEOTIDE SEQUENCE</scope>
    <source>
        <strain evidence="4">JEL0318</strain>
    </source>
</reference>
<feature type="region of interest" description="Disordered" evidence="3">
    <location>
        <begin position="160"/>
        <end position="227"/>
    </location>
</feature>